<keyword evidence="12" id="KW-0539">Nucleus</keyword>
<evidence type="ECO:0000256" key="3">
    <source>
        <dbReference type="ARBA" id="ARBA00004240"/>
    </source>
</evidence>
<evidence type="ECO:0000313" key="15">
    <source>
        <dbReference type="Proteomes" id="UP001345219"/>
    </source>
</evidence>
<evidence type="ECO:0000313" key="14">
    <source>
        <dbReference type="EMBL" id="KAK4748962.1"/>
    </source>
</evidence>
<keyword evidence="7" id="KW-0963">Cytoplasm</keyword>
<dbReference type="PANTHER" id="PTHR36023">
    <property type="entry name" value="ARGOS-LIKE PROTEIN"/>
    <property type="match status" value="1"/>
</dbReference>
<comment type="caution">
    <text evidence="14">The sequence shown here is derived from an EMBL/GenBank/DDBJ whole genome shotgun (WGS) entry which is preliminary data.</text>
</comment>
<protein>
    <submittedName>
        <fullName evidence="14">Uncharacterized protein</fullName>
    </submittedName>
</protein>
<dbReference type="EMBL" id="JAXIOK010000019">
    <property type="protein sequence ID" value="KAK4748962.1"/>
    <property type="molecule type" value="Genomic_DNA"/>
</dbReference>
<dbReference type="PANTHER" id="PTHR36023:SF3">
    <property type="entry name" value="ARGOS-LIKE PROTEIN"/>
    <property type="match status" value="1"/>
</dbReference>
<comment type="similarity">
    <text evidence="5">Belongs to the plant organ size related (OSR) protein family.</text>
</comment>
<dbReference type="GO" id="GO:0005634">
    <property type="term" value="C:nucleus"/>
    <property type="evidence" value="ECO:0007669"/>
    <property type="project" value="UniProtKB-SubCell"/>
</dbReference>
<keyword evidence="6" id="KW-0217">Developmental protein</keyword>
<proteinExistence type="inferred from homology"/>
<keyword evidence="8 13" id="KW-0812">Transmembrane</keyword>
<dbReference type="GO" id="GO:0016020">
    <property type="term" value="C:membrane"/>
    <property type="evidence" value="ECO:0007669"/>
    <property type="project" value="UniProtKB-SubCell"/>
</dbReference>
<evidence type="ECO:0000256" key="11">
    <source>
        <dbReference type="ARBA" id="ARBA00023136"/>
    </source>
</evidence>
<gene>
    <name evidence="14" type="ORF">SAY87_015548</name>
</gene>
<evidence type="ECO:0000256" key="1">
    <source>
        <dbReference type="ARBA" id="ARBA00004123"/>
    </source>
</evidence>
<dbReference type="GO" id="GO:0005783">
    <property type="term" value="C:endoplasmic reticulum"/>
    <property type="evidence" value="ECO:0007669"/>
    <property type="project" value="UniProtKB-SubCell"/>
</dbReference>
<dbReference type="Proteomes" id="UP001345219">
    <property type="component" value="Chromosome 12"/>
</dbReference>
<evidence type="ECO:0000256" key="2">
    <source>
        <dbReference type="ARBA" id="ARBA00004141"/>
    </source>
</evidence>
<evidence type="ECO:0000256" key="7">
    <source>
        <dbReference type="ARBA" id="ARBA00022490"/>
    </source>
</evidence>
<keyword evidence="15" id="KW-1185">Reference proteome</keyword>
<evidence type="ECO:0000256" key="6">
    <source>
        <dbReference type="ARBA" id="ARBA00022473"/>
    </source>
</evidence>
<dbReference type="GO" id="GO:0046622">
    <property type="term" value="P:positive regulation of organ growth"/>
    <property type="evidence" value="ECO:0007669"/>
    <property type="project" value="InterPro"/>
</dbReference>
<organism evidence="14 15">
    <name type="scientific">Trapa incisa</name>
    <dbReference type="NCBI Taxonomy" id="236973"/>
    <lineage>
        <taxon>Eukaryota</taxon>
        <taxon>Viridiplantae</taxon>
        <taxon>Streptophyta</taxon>
        <taxon>Embryophyta</taxon>
        <taxon>Tracheophyta</taxon>
        <taxon>Spermatophyta</taxon>
        <taxon>Magnoliopsida</taxon>
        <taxon>eudicotyledons</taxon>
        <taxon>Gunneridae</taxon>
        <taxon>Pentapetalae</taxon>
        <taxon>rosids</taxon>
        <taxon>malvids</taxon>
        <taxon>Myrtales</taxon>
        <taxon>Lythraceae</taxon>
        <taxon>Trapa</taxon>
    </lineage>
</organism>
<feature type="transmembrane region" description="Helical" evidence="13">
    <location>
        <begin position="57"/>
        <end position="77"/>
    </location>
</feature>
<evidence type="ECO:0000256" key="10">
    <source>
        <dbReference type="ARBA" id="ARBA00022989"/>
    </source>
</evidence>
<keyword evidence="9" id="KW-0256">Endoplasmic reticulum</keyword>
<evidence type="ECO:0000256" key="13">
    <source>
        <dbReference type="SAM" id="Phobius"/>
    </source>
</evidence>
<evidence type="ECO:0000256" key="12">
    <source>
        <dbReference type="ARBA" id="ARBA00023242"/>
    </source>
</evidence>
<sequence>MLALGVSIYIELTSAHLPCLSLEIGASHGRIAAPGDDQLLWSGREGKKRAIADDDGYTMGTATVLVLAALAAFMVLMPLVLPPLPPPPLVLLLFPVGIMATLVFLAFTPSDGSVHMDAVP</sequence>
<dbReference type="AlphaFoldDB" id="A0AAN7H3V0"/>
<reference evidence="14 15" key="1">
    <citation type="journal article" date="2023" name="Hortic Res">
        <title>Pangenome of water caltrop reveals structural variations and asymmetric subgenome divergence after allopolyploidization.</title>
        <authorList>
            <person name="Zhang X."/>
            <person name="Chen Y."/>
            <person name="Wang L."/>
            <person name="Yuan Y."/>
            <person name="Fang M."/>
            <person name="Shi L."/>
            <person name="Lu R."/>
            <person name="Comes H.P."/>
            <person name="Ma Y."/>
            <person name="Chen Y."/>
            <person name="Huang G."/>
            <person name="Zhou Y."/>
            <person name="Zheng Z."/>
            <person name="Qiu Y."/>
        </authorList>
    </citation>
    <scope>NUCLEOTIDE SEQUENCE [LARGE SCALE GENOMIC DNA]</scope>
    <source>
        <tissue evidence="14">Roots</tissue>
    </source>
</reference>
<evidence type="ECO:0000256" key="4">
    <source>
        <dbReference type="ARBA" id="ARBA00004496"/>
    </source>
</evidence>
<dbReference type="InterPro" id="IPR037468">
    <property type="entry name" value="ARGOS/ARL/OSR1"/>
</dbReference>
<keyword evidence="11 13" id="KW-0472">Membrane</keyword>
<keyword evidence="10 13" id="KW-1133">Transmembrane helix</keyword>
<comment type="subcellular location">
    <subcellularLocation>
        <location evidence="4">Cytoplasm</location>
    </subcellularLocation>
    <subcellularLocation>
        <location evidence="3">Endoplasmic reticulum</location>
    </subcellularLocation>
    <subcellularLocation>
        <location evidence="2">Membrane</location>
        <topology evidence="2">Multi-pass membrane protein</topology>
    </subcellularLocation>
    <subcellularLocation>
        <location evidence="1">Nucleus</location>
    </subcellularLocation>
</comment>
<feature type="transmembrane region" description="Helical" evidence="13">
    <location>
        <begin position="89"/>
        <end position="107"/>
    </location>
</feature>
<accession>A0AAN7H3V0</accession>
<name>A0AAN7H3V0_9MYRT</name>
<evidence type="ECO:0000256" key="8">
    <source>
        <dbReference type="ARBA" id="ARBA00022692"/>
    </source>
</evidence>
<dbReference type="GO" id="GO:0009725">
    <property type="term" value="P:response to hormone"/>
    <property type="evidence" value="ECO:0007669"/>
    <property type="project" value="UniProtKB-ARBA"/>
</dbReference>
<evidence type="ECO:0000256" key="5">
    <source>
        <dbReference type="ARBA" id="ARBA00006891"/>
    </source>
</evidence>
<evidence type="ECO:0000256" key="9">
    <source>
        <dbReference type="ARBA" id="ARBA00022824"/>
    </source>
</evidence>